<feature type="compositionally biased region" description="Low complexity" evidence="1">
    <location>
        <begin position="285"/>
        <end position="294"/>
    </location>
</feature>
<evidence type="ECO:0000313" key="3">
    <source>
        <dbReference type="Proteomes" id="UP000284706"/>
    </source>
</evidence>
<feature type="region of interest" description="Disordered" evidence="1">
    <location>
        <begin position="1"/>
        <end position="22"/>
    </location>
</feature>
<evidence type="ECO:0000256" key="1">
    <source>
        <dbReference type="SAM" id="MobiDB-lite"/>
    </source>
</evidence>
<dbReference type="AlphaFoldDB" id="A0A409VGQ9"/>
<feature type="compositionally biased region" description="Basic and acidic residues" evidence="1">
    <location>
        <begin position="398"/>
        <end position="410"/>
    </location>
</feature>
<reference evidence="2 3" key="1">
    <citation type="journal article" date="2018" name="Evol. Lett.">
        <title>Horizontal gene cluster transfer increased hallucinogenic mushroom diversity.</title>
        <authorList>
            <person name="Reynolds H.T."/>
            <person name="Vijayakumar V."/>
            <person name="Gluck-Thaler E."/>
            <person name="Korotkin H.B."/>
            <person name="Matheny P.B."/>
            <person name="Slot J.C."/>
        </authorList>
    </citation>
    <scope>NUCLEOTIDE SEQUENCE [LARGE SCALE GENOMIC DNA]</scope>
    <source>
        <strain evidence="2 3">SRW20</strain>
    </source>
</reference>
<dbReference type="EMBL" id="NHYE01005653">
    <property type="protein sequence ID" value="PPQ65452.1"/>
    <property type="molecule type" value="Genomic_DNA"/>
</dbReference>
<name>A0A409VGQ9_9AGAR</name>
<feature type="compositionally biased region" description="Acidic residues" evidence="1">
    <location>
        <begin position="297"/>
        <end position="307"/>
    </location>
</feature>
<dbReference type="Proteomes" id="UP000284706">
    <property type="component" value="Unassembled WGS sequence"/>
</dbReference>
<feature type="compositionally biased region" description="Polar residues" evidence="1">
    <location>
        <begin position="186"/>
        <end position="225"/>
    </location>
</feature>
<dbReference type="InParanoid" id="A0A409VGQ9"/>
<gene>
    <name evidence="2" type="ORF">CVT26_000104</name>
</gene>
<dbReference type="OrthoDB" id="3231855at2759"/>
<feature type="region of interest" description="Disordered" evidence="1">
    <location>
        <begin position="169"/>
        <end position="273"/>
    </location>
</feature>
<feature type="compositionally biased region" description="Acidic residues" evidence="1">
    <location>
        <begin position="425"/>
        <end position="434"/>
    </location>
</feature>
<accession>A0A409VGQ9</accession>
<protein>
    <submittedName>
        <fullName evidence="2">Uncharacterized protein</fullName>
    </submittedName>
</protein>
<evidence type="ECO:0000313" key="2">
    <source>
        <dbReference type="EMBL" id="PPQ65452.1"/>
    </source>
</evidence>
<proteinExistence type="predicted"/>
<keyword evidence="3" id="KW-1185">Reference proteome</keyword>
<feature type="region of interest" description="Disordered" evidence="1">
    <location>
        <begin position="352"/>
        <end position="434"/>
    </location>
</feature>
<comment type="caution">
    <text evidence="2">The sequence shown here is derived from an EMBL/GenBank/DDBJ whole genome shotgun (WGS) entry which is preliminary data.</text>
</comment>
<organism evidence="2 3">
    <name type="scientific">Gymnopilus dilepis</name>
    <dbReference type="NCBI Taxonomy" id="231916"/>
    <lineage>
        <taxon>Eukaryota</taxon>
        <taxon>Fungi</taxon>
        <taxon>Dikarya</taxon>
        <taxon>Basidiomycota</taxon>
        <taxon>Agaricomycotina</taxon>
        <taxon>Agaricomycetes</taxon>
        <taxon>Agaricomycetidae</taxon>
        <taxon>Agaricales</taxon>
        <taxon>Agaricineae</taxon>
        <taxon>Hymenogastraceae</taxon>
        <taxon>Gymnopilus</taxon>
    </lineage>
</organism>
<sequence>MSLVSSVLSSRRHHPSTSSSRPSGWRINIRLAPLMDSLTALASGLLLRFCIDTVGRHDFKLTGTLVGLWEGVVLLHFLKKAPRSSDPYIGFGLRLFVDFMFTESVARLVLVCIWTALGMVLADIVPAVWDESGLRRVWREVRRDLYRLGEMVPTVAFFPPARTVRFSPSRVPSSVITEEEAPTELPDTTSIPDPSISVLTTDQTQTHSPAPLSSTVEPVSTTTAPIAQEILRRRVPGHFPSGYSDTDTEIGSPRGPTTHSRSRSAGRTARRLSVYPGDVSLSVDLDTSSELSSTGAPEDEELDDDLDDANRSSLSGSTERGDGEGDTTLNLNLNIEEVPEMPVEEQEALLVDTASAATAAQGKHDPEEGELTPKQRSVPFYMPPTPSDSAARVHRNRRILEDRDKEDKDPISLPPSDQLPQIPDFLEESNTEDWENIQKEEIDAERPPTPPE</sequence>
<feature type="compositionally biased region" description="Basic residues" evidence="1">
    <location>
        <begin position="260"/>
        <end position="270"/>
    </location>
</feature>
<feature type="non-terminal residue" evidence="2">
    <location>
        <position position="452"/>
    </location>
</feature>
<feature type="region of interest" description="Disordered" evidence="1">
    <location>
        <begin position="285"/>
        <end position="329"/>
    </location>
</feature>